<dbReference type="GO" id="GO:0016020">
    <property type="term" value="C:membrane"/>
    <property type="evidence" value="ECO:0007669"/>
    <property type="project" value="InterPro"/>
</dbReference>
<dbReference type="InterPro" id="IPR036565">
    <property type="entry name" value="Mur-like_cat_sf"/>
</dbReference>
<dbReference type="PANTHER" id="PTHR43445:SF1">
    <property type="entry name" value="PGA SYNTHASE CAPB"/>
    <property type="match status" value="1"/>
</dbReference>
<dbReference type="InterPro" id="IPR013221">
    <property type="entry name" value="Mur_ligase_cen"/>
</dbReference>
<gene>
    <name evidence="2" type="ORF">Theba_2659</name>
</gene>
<dbReference type="AlphaFoldDB" id="I2F8K5"/>
<dbReference type="GO" id="GO:0005524">
    <property type="term" value="F:ATP binding"/>
    <property type="evidence" value="ECO:0007669"/>
    <property type="project" value="InterPro"/>
</dbReference>
<dbReference type="Gene3D" id="3.40.1190.10">
    <property type="entry name" value="Mur-like, catalytic domain"/>
    <property type="match status" value="1"/>
</dbReference>
<dbReference type="InterPro" id="IPR050061">
    <property type="entry name" value="MurCDEF_pg_biosynth"/>
</dbReference>
<reference evidence="2 3" key="1">
    <citation type="journal article" date="2012" name="Genome Biol. Evol.">
        <title>Genome Sequence of the Mesophilic Thermotogales Bacterium Mesotoga prima MesG1.Ag.4.2 Reveals the Largest Thermotogales Genome To Date.</title>
        <authorList>
            <person name="Zhaxybayeva O."/>
            <person name="Swithers K.S."/>
            <person name="Foght J."/>
            <person name="Green A.G."/>
            <person name="Bruce D."/>
            <person name="Detter C."/>
            <person name="Han S."/>
            <person name="Teshima H."/>
            <person name="Han J."/>
            <person name="Woyke T."/>
            <person name="Pitluck S."/>
            <person name="Nolan M."/>
            <person name="Ivanova N."/>
            <person name="Pati A."/>
            <person name="Land M.L."/>
            <person name="Dlutek M."/>
            <person name="Doolittle W.F."/>
            <person name="Noll K.M."/>
            <person name="Nesbo C.L."/>
        </authorList>
    </citation>
    <scope>NUCLEOTIDE SEQUENCE [LARGE SCALE GENOMIC DNA]</scope>
    <source>
        <strain evidence="3">mesG1.Ag.4.2</strain>
    </source>
</reference>
<keyword evidence="3" id="KW-1185">Reference proteome</keyword>
<proteinExistence type="predicted"/>
<accession>I2F8K5</accession>
<organism evidence="2 3">
    <name type="scientific">Mesotoga prima MesG1.Ag.4.2</name>
    <dbReference type="NCBI Taxonomy" id="660470"/>
    <lineage>
        <taxon>Bacteria</taxon>
        <taxon>Thermotogati</taxon>
        <taxon>Thermotogota</taxon>
        <taxon>Thermotogae</taxon>
        <taxon>Kosmotogales</taxon>
        <taxon>Kosmotogaceae</taxon>
        <taxon>Mesotoga</taxon>
    </lineage>
</organism>
<dbReference type="RefSeq" id="WP_006487265.1">
    <property type="nucleotide sequence ID" value="NC_017934.1"/>
</dbReference>
<dbReference type="SUPFAM" id="SSF53623">
    <property type="entry name" value="MurD-like peptide ligases, catalytic domain"/>
    <property type="match status" value="1"/>
</dbReference>
<dbReference type="eggNOG" id="COG0285">
    <property type="taxonomic scope" value="Bacteria"/>
</dbReference>
<protein>
    <submittedName>
        <fullName evidence="2">Poly-gamma-glutamate synthase PgsB/CapB</fullName>
    </submittedName>
</protein>
<dbReference type="GeneID" id="87108358"/>
<dbReference type="InterPro" id="IPR008337">
    <property type="entry name" value="Capsule_biosynth_CapB"/>
</dbReference>
<dbReference type="NCBIfam" id="TIGR04012">
    <property type="entry name" value="poly_gGlu_PgsB"/>
    <property type="match status" value="1"/>
</dbReference>
<dbReference type="STRING" id="660470.Theba_2659"/>
<evidence type="ECO:0000313" key="2">
    <source>
        <dbReference type="EMBL" id="AFK08258.1"/>
    </source>
</evidence>
<name>I2F8K5_9BACT</name>
<dbReference type="GO" id="GO:0016881">
    <property type="term" value="F:acid-amino acid ligase activity"/>
    <property type="evidence" value="ECO:0007669"/>
    <property type="project" value="InterPro"/>
</dbReference>
<feature type="domain" description="Mur ligase central" evidence="1">
    <location>
        <begin position="38"/>
        <end position="194"/>
    </location>
</feature>
<dbReference type="Proteomes" id="UP000002881">
    <property type="component" value="Chromosome"/>
</dbReference>
<dbReference type="KEGG" id="mpg:Theba_2659"/>
<dbReference type="PRINTS" id="PR01758">
    <property type="entry name" value="CAPSULEPROTB"/>
</dbReference>
<dbReference type="EMBL" id="CP003532">
    <property type="protein sequence ID" value="AFK08258.1"/>
    <property type="molecule type" value="Genomic_DNA"/>
</dbReference>
<evidence type="ECO:0000313" key="3">
    <source>
        <dbReference type="Proteomes" id="UP000002881"/>
    </source>
</evidence>
<sequence precursor="true">MNNIILAGTALLILLSALLAENIISRKRRARLKFVVQVNGTRGKSETVRLIHGALKANGFRVLGKTTGTVPLWITPEGKHVEIIRHGPANIQEQFLALRKSRRDKCDALVVECMAIKPEMQLASGRILDADITVITNTFPDHIEEIGSTEEETASVLSLSIAPGKACIVGSVSPEAYEKVRKTCEKIETKLIVAATSTEYLSGFKFIPHDENLSITIKAAELLGLDRSLAIEGMKEVLPDVGTFRYLKLGGKMGNAILANAFAANDLHSTSLLLEKVMRDFPEKEIIGFFNSRDDRPDRAAIFETMIRSFDRTIVKGPLPRRILNSKNVEKLDDPSQLDSLLDGSELVFGFGNIRGLVNWLNGLEEI</sequence>
<dbReference type="PANTHER" id="PTHR43445">
    <property type="entry name" value="UDP-N-ACETYLMURAMATE--L-ALANINE LIGASE-RELATED"/>
    <property type="match status" value="1"/>
</dbReference>
<evidence type="ECO:0000259" key="1">
    <source>
        <dbReference type="Pfam" id="PF08245"/>
    </source>
</evidence>
<dbReference type="Pfam" id="PF08245">
    <property type="entry name" value="Mur_ligase_M"/>
    <property type="match status" value="1"/>
</dbReference>
<dbReference type="HOGENOM" id="CLU_041144_0_0_0"/>
<dbReference type="GO" id="GO:0045227">
    <property type="term" value="P:capsule polysaccharide biosynthetic process"/>
    <property type="evidence" value="ECO:0007669"/>
    <property type="project" value="InterPro"/>
</dbReference>